<keyword evidence="1" id="KW-0175">Coiled coil</keyword>
<protein>
    <submittedName>
        <fullName evidence="3">Ig domain-containing protein</fullName>
    </submittedName>
</protein>
<comment type="caution">
    <text evidence="3">The sequence shown here is derived from an EMBL/GenBank/DDBJ whole genome shotgun (WGS) entry which is preliminary data.</text>
</comment>
<name>A0ABW4XRW7_9GAMM</name>
<dbReference type="InterPro" id="IPR013784">
    <property type="entry name" value="Carb-bd-like_fold"/>
</dbReference>
<organism evidence="3 4">
    <name type="scientific">Corallincola platygyrae</name>
    <dbReference type="NCBI Taxonomy" id="1193278"/>
    <lineage>
        <taxon>Bacteria</taxon>
        <taxon>Pseudomonadati</taxon>
        <taxon>Pseudomonadota</taxon>
        <taxon>Gammaproteobacteria</taxon>
        <taxon>Alteromonadales</taxon>
        <taxon>Psychromonadaceae</taxon>
        <taxon>Corallincola</taxon>
    </lineage>
</organism>
<evidence type="ECO:0000313" key="4">
    <source>
        <dbReference type="Proteomes" id="UP001597380"/>
    </source>
</evidence>
<dbReference type="InterPro" id="IPR015919">
    <property type="entry name" value="Cadherin-like_sf"/>
</dbReference>
<dbReference type="Proteomes" id="UP001597380">
    <property type="component" value="Unassembled WGS sequence"/>
</dbReference>
<dbReference type="PROSITE" id="PS51257">
    <property type="entry name" value="PROKAR_LIPOPROTEIN"/>
    <property type="match status" value="1"/>
</dbReference>
<dbReference type="EMBL" id="JBHUHT010000031">
    <property type="protein sequence ID" value="MFD2098097.1"/>
    <property type="molecule type" value="Genomic_DNA"/>
</dbReference>
<feature type="signal peptide" evidence="2">
    <location>
        <begin position="1"/>
        <end position="20"/>
    </location>
</feature>
<keyword evidence="4" id="KW-1185">Reference proteome</keyword>
<reference evidence="4" key="1">
    <citation type="journal article" date="2019" name="Int. J. Syst. Evol. Microbiol.">
        <title>The Global Catalogue of Microorganisms (GCM) 10K type strain sequencing project: providing services to taxonomists for standard genome sequencing and annotation.</title>
        <authorList>
            <consortium name="The Broad Institute Genomics Platform"/>
            <consortium name="The Broad Institute Genome Sequencing Center for Infectious Disease"/>
            <person name="Wu L."/>
            <person name="Ma J."/>
        </authorList>
    </citation>
    <scope>NUCLEOTIDE SEQUENCE [LARGE SCALE GENOMIC DNA]</scope>
    <source>
        <strain evidence="4">CGMCC 1.10992</strain>
    </source>
</reference>
<feature type="coiled-coil region" evidence="1">
    <location>
        <begin position="385"/>
        <end position="419"/>
    </location>
</feature>
<sequence length="1203" mass="130766">MNLIKTKLALAIGVAMALSACGGGGGGSDPAPVNLQPTISGVPVASVAEGEDYSFQPTVNDPEGGALTCSIEGLPDWASFDPATCSISGTPGLDDGGEFTGIVITVSDGEHSVSLPAFSVIVEVNLQPTISGAPALSIVEGQDYSFQATVNDPEGDTLTCSIEGLPDWTTFDPATCTISGVPAVDDGGEYSDIVITVSDGEHSVSLPAFSVTVEESVSLSGKVIDGYVAGAVVFLDKNLNGQLDEGEPSAVTDNTGSYNLVLTGADVLAATQVPVRALLGEGATDIDTGEDFSSNPVLLSGLPLSSIDLGTAQNEGGVVTPFTTLVNDEVQDSLELVLAGSVTNEQLQQELLAAKASVSSELSQNADDTVLFGDFLNDELPEELKEELADAAIEATDDLQEAKARADELAEQLEDNQTVKTGKRRFSFVDWHTSELLYLVEEYSEIITKGDPRVVEGTAVKYFADAQYNLIMIDGEPGVYETAQWRETFSADGSFVGLSSWQVDKDRDGEKNFKGQSYRVGTYDDAAQSRDYMEYFDESSPSVEGARDNGRVFDDIDLIAAITEQDFSAVDMVQHKVESKQFGEGSLVSAVKFDEFAPTDLTKATYSESRTRTTTQDGVVTHLIEKDWDADGSINQLITETVSPDGTRTETNAKPVFARSGDRELEEYADFRWDGGELVSYWDERAETSRIVDGERVVEMTGARYVLDAESPVAALDLDGNKIKFQDWSTVFRKLGEGRTTDFTTYHHYALESYGFTKASDDIGQVMRVWEKGQNGLWVGYEFPEWGSQDIEDLEGQVFAALDAGVELSAFSDETIQGLSEYNVIRFSESFFVDEAGEARTWHIVNKFEGEWQVYETSLYELPNGWKLRLVPGGVRVLKGMYSSSIPLDAVDTEAGSFASRMDWNEYSPFYGFLDAEAAEEKLAQVIAEEEASRPRREVSIYFQLPNEMTSGLSEAELFQLYAEYELYAWNDESCDAVTQAVEDSTSMDSGIVRTSIGDFGALYTVKAYIDSTDCFKFLIHKDYENAVAGDLTFDMTQGYDGYVAYGVNELSYEEPELIYLPDQPEAPAAPDLTVPVDCSANPTGEIGPIGEDMWIRGSYVTGDNFAATPDTHKFDYVGNNRYQVKVTEPEATQFTFKFASQDWTNEYAADGSVTVDQTTYLVVASGVGTESIIDIPAAGDYVYLFEVNDNLDGGNLLVTECN</sequence>
<dbReference type="InterPro" id="IPR013783">
    <property type="entry name" value="Ig-like_fold"/>
</dbReference>
<dbReference type="Pfam" id="PF05345">
    <property type="entry name" value="He_PIG"/>
    <property type="match status" value="2"/>
</dbReference>
<dbReference type="Gene3D" id="2.60.40.10">
    <property type="entry name" value="Immunoglobulins"/>
    <property type="match status" value="2"/>
</dbReference>
<proteinExistence type="predicted"/>
<accession>A0ABW4XRW7</accession>
<dbReference type="RefSeq" id="WP_345342432.1">
    <property type="nucleotide sequence ID" value="NZ_BAABLI010000034.1"/>
</dbReference>
<dbReference type="SUPFAM" id="SSF49313">
    <property type="entry name" value="Cadherin-like"/>
    <property type="match status" value="2"/>
</dbReference>
<evidence type="ECO:0000256" key="2">
    <source>
        <dbReference type="SAM" id="SignalP"/>
    </source>
</evidence>
<feature type="chain" id="PRO_5046636908" evidence="2">
    <location>
        <begin position="21"/>
        <end position="1203"/>
    </location>
</feature>
<keyword evidence="2" id="KW-0732">Signal</keyword>
<evidence type="ECO:0000313" key="3">
    <source>
        <dbReference type="EMBL" id="MFD2098097.1"/>
    </source>
</evidence>
<dbReference type="SUPFAM" id="SSF49452">
    <property type="entry name" value="Starch-binding domain-like"/>
    <property type="match status" value="1"/>
</dbReference>
<dbReference type="Gene3D" id="2.60.40.1110">
    <property type="match status" value="1"/>
</dbReference>
<evidence type="ECO:0000256" key="1">
    <source>
        <dbReference type="SAM" id="Coils"/>
    </source>
</evidence>
<gene>
    <name evidence="3" type="ORF">ACFSJ3_19140</name>
</gene>